<dbReference type="GO" id="GO:0000976">
    <property type="term" value="F:transcription cis-regulatory region binding"/>
    <property type="evidence" value="ECO:0007669"/>
    <property type="project" value="TreeGrafter"/>
</dbReference>
<proteinExistence type="predicted"/>
<dbReference type="Proteomes" id="UP000292884">
    <property type="component" value="Unassembled WGS sequence"/>
</dbReference>
<dbReference type="InterPro" id="IPR036388">
    <property type="entry name" value="WH-like_DNA-bd_sf"/>
</dbReference>
<keyword evidence="2" id="KW-0902">Two-component regulatory system</keyword>
<dbReference type="SMART" id="SM00862">
    <property type="entry name" value="Trans_reg_C"/>
    <property type="match status" value="1"/>
</dbReference>
<dbReference type="AlphaFoldDB" id="A0A4R0MY06"/>
<feature type="domain" description="Response regulatory" evidence="6">
    <location>
        <begin position="6"/>
        <end position="120"/>
    </location>
</feature>
<feature type="DNA-binding region" description="OmpR/PhoB-type" evidence="5">
    <location>
        <begin position="135"/>
        <end position="232"/>
    </location>
</feature>
<dbReference type="EMBL" id="SJSK01000002">
    <property type="protein sequence ID" value="TCC92178.1"/>
    <property type="molecule type" value="Genomic_DNA"/>
</dbReference>
<gene>
    <name evidence="8" type="ORF">EZ428_10645</name>
</gene>
<evidence type="ECO:0000256" key="2">
    <source>
        <dbReference type="ARBA" id="ARBA00023012"/>
    </source>
</evidence>
<dbReference type="GO" id="GO:0005829">
    <property type="term" value="C:cytosol"/>
    <property type="evidence" value="ECO:0007669"/>
    <property type="project" value="TreeGrafter"/>
</dbReference>
<evidence type="ECO:0000256" key="5">
    <source>
        <dbReference type="PROSITE-ProRule" id="PRU01091"/>
    </source>
</evidence>
<dbReference type="Pfam" id="PF00072">
    <property type="entry name" value="Response_reg"/>
    <property type="match status" value="1"/>
</dbReference>
<dbReference type="OrthoDB" id="9790442at2"/>
<dbReference type="InterPro" id="IPR016032">
    <property type="entry name" value="Sig_transdc_resp-reg_C-effctor"/>
</dbReference>
<keyword evidence="3 5" id="KW-0238">DNA-binding</keyword>
<feature type="domain" description="OmpR/PhoB-type" evidence="7">
    <location>
        <begin position="135"/>
        <end position="232"/>
    </location>
</feature>
<evidence type="ECO:0000313" key="8">
    <source>
        <dbReference type="EMBL" id="TCC92178.1"/>
    </source>
</evidence>
<feature type="modified residue" description="4-aspartylphosphate" evidence="4">
    <location>
        <position position="55"/>
    </location>
</feature>
<evidence type="ECO:0000259" key="7">
    <source>
        <dbReference type="PROSITE" id="PS51755"/>
    </source>
</evidence>
<dbReference type="PANTHER" id="PTHR48111:SF40">
    <property type="entry name" value="PHOSPHATE REGULON TRANSCRIPTIONAL REGULATORY PROTEIN PHOB"/>
    <property type="match status" value="1"/>
</dbReference>
<dbReference type="GO" id="GO:0000156">
    <property type="term" value="F:phosphorelay response regulator activity"/>
    <property type="evidence" value="ECO:0007669"/>
    <property type="project" value="TreeGrafter"/>
</dbReference>
<dbReference type="CDD" id="cd00383">
    <property type="entry name" value="trans_reg_C"/>
    <property type="match status" value="1"/>
</dbReference>
<dbReference type="SUPFAM" id="SSF52172">
    <property type="entry name" value="CheY-like"/>
    <property type="match status" value="1"/>
</dbReference>
<dbReference type="InterPro" id="IPR011006">
    <property type="entry name" value="CheY-like_superfamily"/>
</dbReference>
<dbReference type="InterPro" id="IPR001789">
    <property type="entry name" value="Sig_transdc_resp-reg_receiver"/>
</dbReference>
<sequence length="232" mass="26607">MKGAPKILLVEDEVALGLIIKDSLETRGFDVIYITDGNLAYDTYTSEKPGLMLLDVMLPSINGLAIAEKIRLEDKHTPILFLTARTTPQDVLNGYMAGGNDYLRKPFDMEELIIRIKVLLNQNRLLENEQSDKNSGVVDIGKYNYDIMRGVLVHKGVIKQLTGRESEVLKTLYQNRNRLLARKEFLLQVWGDDDFFSSRSLDVFITKLRRYFKYDPAVQIINHRGFGYKLIC</sequence>
<evidence type="ECO:0000256" key="1">
    <source>
        <dbReference type="ARBA" id="ARBA00022553"/>
    </source>
</evidence>
<evidence type="ECO:0000259" key="6">
    <source>
        <dbReference type="PROSITE" id="PS50110"/>
    </source>
</evidence>
<dbReference type="Gene3D" id="3.40.50.2300">
    <property type="match status" value="1"/>
</dbReference>
<organism evidence="8 9">
    <name type="scientific">Pedobacter frigiditerrae</name>
    <dbReference type="NCBI Taxonomy" id="2530452"/>
    <lineage>
        <taxon>Bacteria</taxon>
        <taxon>Pseudomonadati</taxon>
        <taxon>Bacteroidota</taxon>
        <taxon>Sphingobacteriia</taxon>
        <taxon>Sphingobacteriales</taxon>
        <taxon>Sphingobacteriaceae</taxon>
        <taxon>Pedobacter</taxon>
    </lineage>
</organism>
<evidence type="ECO:0000256" key="3">
    <source>
        <dbReference type="ARBA" id="ARBA00023125"/>
    </source>
</evidence>
<name>A0A4R0MY06_9SPHI</name>
<comment type="caution">
    <text evidence="8">The sequence shown here is derived from an EMBL/GenBank/DDBJ whole genome shotgun (WGS) entry which is preliminary data.</text>
</comment>
<dbReference type="PROSITE" id="PS51755">
    <property type="entry name" value="OMPR_PHOB"/>
    <property type="match status" value="1"/>
</dbReference>
<dbReference type="SMART" id="SM00448">
    <property type="entry name" value="REC"/>
    <property type="match status" value="1"/>
</dbReference>
<dbReference type="GO" id="GO:0006355">
    <property type="term" value="P:regulation of DNA-templated transcription"/>
    <property type="evidence" value="ECO:0007669"/>
    <property type="project" value="InterPro"/>
</dbReference>
<dbReference type="PANTHER" id="PTHR48111">
    <property type="entry name" value="REGULATOR OF RPOS"/>
    <property type="match status" value="1"/>
</dbReference>
<evidence type="ECO:0000313" key="9">
    <source>
        <dbReference type="Proteomes" id="UP000292884"/>
    </source>
</evidence>
<dbReference type="CDD" id="cd17574">
    <property type="entry name" value="REC_OmpR"/>
    <property type="match status" value="1"/>
</dbReference>
<dbReference type="RefSeq" id="WP_131553119.1">
    <property type="nucleotide sequence ID" value="NZ_SJSK01000002.1"/>
</dbReference>
<keyword evidence="9" id="KW-1185">Reference proteome</keyword>
<dbReference type="PROSITE" id="PS50110">
    <property type="entry name" value="RESPONSE_REGULATORY"/>
    <property type="match status" value="1"/>
</dbReference>
<reference evidence="8 9" key="1">
    <citation type="submission" date="2019-02" db="EMBL/GenBank/DDBJ databases">
        <title>Pedobacter sp. RP-1-13 sp. nov., isolated from Arctic soil.</title>
        <authorList>
            <person name="Dahal R.H."/>
        </authorList>
    </citation>
    <scope>NUCLEOTIDE SEQUENCE [LARGE SCALE GENOMIC DNA]</scope>
    <source>
        <strain evidence="8 9">RP-1-13</strain>
    </source>
</reference>
<dbReference type="InterPro" id="IPR001867">
    <property type="entry name" value="OmpR/PhoB-type_DNA-bd"/>
</dbReference>
<protein>
    <submittedName>
        <fullName evidence="8">Response regulator transcription factor</fullName>
    </submittedName>
</protein>
<dbReference type="InterPro" id="IPR039420">
    <property type="entry name" value="WalR-like"/>
</dbReference>
<evidence type="ECO:0000256" key="4">
    <source>
        <dbReference type="PROSITE-ProRule" id="PRU00169"/>
    </source>
</evidence>
<dbReference type="Pfam" id="PF00486">
    <property type="entry name" value="Trans_reg_C"/>
    <property type="match status" value="1"/>
</dbReference>
<dbReference type="SUPFAM" id="SSF46894">
    <property type="entry name" value="C-terminal effector domain of the bipartite response regulators"/>
    <property type="match status" value="1"/>
</dbReference>
<accession>A0A4R0MY06</accession>
<dbReference type="GO" id="GO:0032993">
    <property type="term" value="C:protein-DNA complex"/>
    <property type="evidence" value="ECO:0007669"/>
    <property type="project" value="TreeGrafter"/>
</dbReference>
<keyword evidence="1 4" id="KW-0597">Phosphoprotein</keyword>
<dbReference type="Gene3D" id="1.10.10.10">
    <property type="entry name" value="Winged helix-like DNA-binding domain superfamily/Winged helix DNA-binding domain"/>
    <property type="match status" value="1"/>
</dbReference>